<dbReference type="RefSeq" id="WP_161039461.1">
    <property type="nucleotide sequence ID" value="NZ_WWCM01000007.1"/>
</dbReference>
<dbReference type="PANTHER" id="PTHR30535">
    <property type="entry name" value="VITAMIN B12-BINDING PROTEIN"/>
    <property type="match status" value="1"/>
</dbReference>
<evidence type="ECO:0000259" key="3">
    <source>
        <dbReference type="PROSITE" id="PS50983"/>
    </source>
</evidence>
<dbReference type="CDD" id="cd01144">
    <property type="entry name" value="BtuF"/>
    <property type="match status" value="1"/>
</dbReference>
<feature type="domain" description="Fe/B12 periplasmic-binding" evidence="3">
    <location>
        <begin position="47"/>
        <end position="295"/>
    </location>
</feature>
<dbReference type="Proteomes" id="UP000478090">
    <property type="component" value="Unassembled WGS sequence"/>
</dbReference>
<protein>
    <submittedName>
        <fullName evidence="4">ABC transporter substrate-binding protein</fullName>
    </submittedName>
</protein>
<dbReference type="Pfam" id="PF01497">
    <property type="entry name" value="Peripla_BP_2"/>
    <property type="match status" value="1"/>
</dbReference>
<dbReference type="InterPro" id="IPR050902">
    <property type="entry name" value="ABC_Transporter_SBP"/>
</dbReference>
<sequence length="303" mass="32655">MKTPAYSCQLALLGASLCFLTAGAAQAAISVRDDAGNTVTLAKPAQRVIAMAPHITELLFAAGGGERVVGAMNFSDYPEAAKRLPLIGSDAQIDLERVLALRPDLLVVWQSGNTARQIEQLKSLGVPVFYSEPKKLDQVATSLTRLGQLMGTEAAAQAAAQDYRQKIAALSARYAGRPVVRVFYQIWEKPIYTLNGEHIASDAIRVCGGQNVFADERVPAPNVSSEAVLKANPEAIIGGQRHDAESGIQIWRNVTAMEAVRRGNLFMLDSELLVRATPRIADGMAVLCEKLETARQHRPVGKP</sequence>
<dbReference type="NCBIfam" id="NF038402">
    <property type="entry name" value="TroA_like"/>
    <property type="match status" value="1"/>
</dbReference>
<dbReference type="PANTHER" id="PTHR30535:SF34">
    <property type="entry name" value="MOLYBDATE-BINDING PROTEIN MOLA"/>
    <property type="match status" value="1"/>
</dbReference>
<feature type="chain" id="PRO_5046914550" evidence="2">
    <location>
        <begin position="28"/>
        <end position="303"/>
    </location>
</feature>
<evidence type="ECO:0000256" key="1">
    <source>
        <dbReference type="ARBA" id="ARBA00022729"/>
    </source>
</evidence>
<dbReference type="EMBL" id="WWCM01000007">
    <property type="protein sequence ID" value="MYM40106.1"/>
    <property type="molecule type" value="Genomic_DNA"/>
</dbReference>
<comment type="caution">
    <text evidence="4">The sequence shown here is derived from an EMBL/GenBank/DDBJ whole genome shotgun (WGS) entry which is preliminary data.</text>
</comment>
<name>A0ABW9VKY0_9BURK</name>
<dbReference type="InterPro" id="IPR002491">
    <property type="entry name" value="ABC_transptr_periplasmic_BD"/>
</dbReference>
<reference evidence="4 5" key="1">
    <citation type="submission" date="2019-12" db="EMBL/GenBank/DDBJ databases">
        <title>Novel species isolated from a subtropical stream in China.</title>
        <authorList>
            <person name="Lu H."/>
        </authorList>
    </citation>
    <scope>NUCLEOTIDE SEQUENCE [LARGE SCALE GENOMIC DNA]</scope>
    <source>
        <strain evidence="4 5">CY13W</strain>
    </source>
</reference>
<organism evidence="4 5">
    <name type="scientific">Duganella qianjiadongensis</name>
    <dbReference type="NCBI Taxonomy" id="2692176"/>
    <lineage>
        <taxon>Bacteria</taxon>
        <taxon>Pseudomonadati</taxon>
        <taxon>Pseudomonadota</taxon>
        <taxon>Betaproteobacteria</taxon>
        <taxon>Burkholderiales</taxon>
        <taxon>Oxalobacteraceae</taxon>
        <taxon>Telluria group</taxon>
        <taxon>Duganella</taxon>
    </lineage>
</organism>
<keyword evidence="5" id="KW-1185">Reference proteome</keyword>
<dbReference type="SUPFAM" id="SSF53807">
    <property type="entry name" value="Helical backbone' metal receptor"/>
    <property type="match status" value="1"/>
</dbReference>
<evidence type="ECO:0000313" key="4">
    <source>
        <dbReference type="EMBL" id="MYM40106.1"/>
    </source>
</evidence>
<proteinExistence type="predicted"/>
<dbReference type="InterPro" id="IPR054828">
    <property type="entry name" value="Vit_B12_bind_prot"/>
</dbReference>
<keyword evidence="1 2" id="KW-0732">Signal</keyword>
<accession>A0ABW9VKY0</accession>
<feature type="signal peptide" evidence="2">
    <location>
        <begin position="1"/>
        <end position="27"/>
    </location>
</feature>
<evidence type="ECO:0000313" key="5">
    <source>
        <dbReference type="Proteomes" id="UP000478090"/>
    </source>
</evidence>
<gene>
    <name evidence="4" type="ORF">GTP27_12285</name>
</gene>
<dbReference type="Gene3D" id="3.40.50.1980">
    <property type="entry name" value="Nitrogenase molybdenum iron protein domain"/>
    <property type="match status" value="2"/>
</dbReference>
<evidence type="ECO:0000256" key="2">
    <source>
        <dbReference type="SAM" id="SignalP"/>
    </source>
</evidence>
<dbReference type="PROSITE" id="PS50983">
    <property type="entry name" value="FE_B12_PBP"/>
    <property type="match status" value="1"/>
</dbReference>